<sequence>MKYCTNCGHKINDNQSFCNNCGTKLNDSQTNQQNNHNKIAKDREVNDRYTYHYQDNAQHKHSGLRKVLLAILAVVILGILVYGFYFAYHQFTGHNSSNNTTQSQNSDTSDRNAHGAQIDIFSDTFDQAYTKAPSKDGYAEIYNGMSRSRVETKYGQSNGTIYLHGSTYEKYGDLAILYDEYNNVSQVIIAPSSITEEDYIEHYNEPDYREGNTLIYDTYKDNDFSVLVTIRDGMVLAIENVDQLPSNASDDSDEVSSTSEARAIANDVLDSNDWIHSVDEGEFSYRVNYGRENEDRAHRAIIVEKSDGSTSEWDGDEWDY</sequence>
<evidence type="ECO:0000313" key="4">
    <source>
        <dbReference type="Proteomes" id="UP000241540"/>
    </source>
</evidence>
<name>A0A974KW68_STAHO</name>
<evidence type="ECO:0000259" key="2">
    <source>
        <dbReference type="Pfam" id="PF13240"/>
    </source>
</evidence>
<dbReference type="RefSeq" id="WP_107640474.1">
    <property type="nucleotide sequence ID" value="NZ_PZHX01000024.1"/>
</dbReference>
<dbReference type="Pfam" id="PF13240">
    <property type="entry name" value="Zn_Ribbon_1"/>
    <property type="match status" value="1"/>
</dbReference>
<accession>A0A974KW68</accession>
<protein>
    <submittedName>
        <fullName evidence="3">Zinc ribbon domain-containing protein</fullName>
    </submittedName>
</protein>
<dbReference type="Proteomes" id="UP000241540">
    <property type="component" value="Unassembled WGS sequence"/>
</dbReference>
<keyword evidence="1" id="KW-1133">Transmembrane helix</keyword>
<dbReference type="AlphaFoldDB" id="A0A974KW68"/>
<feature type="domain" description="Zinc-ribbon" evidence="2">
    <location>
        <begin position="3"/>
        <end position="25"/>
    </location>
</feature>
<organism evidence="3 4">
    <name type="scientific">Staphylococcus hominis</name>
    <dbReference type="NCBI Taxonomy" id="1290"/>
    <lineage>
        <taxon>Bacteria</taxon>
        <taxon>Bacillati</taxon>
        <taxon>Bacillota</taxon>
        <taxon>Bacilli</taxon>
        <taxon>Bacillales</taxon>
        <taxon>Staphylococcaceae</taxon>
        <taxon>Staphylococcus</taxon>
    </lineage>
</organism>
<keyword evidence="1" id="KW-0812">Transmembrane</keyword>
<comment type="caution">
    <text evidence="3">The sequence shown here is derived from an EMBL/GenBank/DDBJ whole genome shotgun (WGS) entry which is preliminary data.</text>
</comment>
<dbReference type="EMBL" id="PZHX01000024">
    <property type="protein sequence ID" value="PTK29614.1"/>
    <property type="molecule type" value="Genomic_DNA"/>
</dbReference>
<proteinExistence type="predicted"/>
<evidence type="ECO:0000256" key="1">
    <source>
        <dbReference type="SAM" id="Phobius"/>
    </source>
</evidence>
<keyword evidence="1" id="KW-0472">Membrane</keyword>
<evidence type="ECO:0000313" key="3">
    <source>
        <dbReference type="EMBL" id="PTK29614.1"/>
    </source>
</evidence>
<gene>
    <name evidence="3" type="ORF">BUZ51_10495</name>
</gene>
<reference evidence="3 4" key="1">
    <citation type="journal article" date="2016" name="Front. Microbiol.">
        <title>Comprehensive Phylogenetic Analysis of Bovine Non-aureus Staphylococci Species Based on Whole-Genome Sequencing.</title>
        <authorList>
            <person name="Naushad S."/>
            <person name="Barkema H.W."/>
            <person name="Luby C."/>
            <person name="Condas L.A."/>
            <person name="Nobrega D.B."/>
            <person name="Carson D.A."/>
            <person name="De Buck J."/>
        </authorList>
    </citation>
    <scope>NUCLEOTIDE SEQUENCE [LARGE SCALE GENOMIC DNA]</scope>
    <source>
        <strain evidence="3 4">SNUC 5336</strain>
    </source>
</reference>
<dbReference type="InterPro" id="IPR026870">
    <property type="entry name" value="Zinc_ribbon_dom"/>
</dbReference>
<feature type="transmembrane region" description="Helical" evidence="1">
    <location>
        <begin position="67"/>
        <end position="88"/>
    </location>
</feature>